<dbReference type="InterPro" id="IPR001258">
    <property type="entry name" value="NHL_repeat"/>
</dbReference>
<dbReference type="EMBL" id="MN739021">
    <property type="protein sequence ID" value="QHT35447.1"/>
    <property type="molecule type" value="Genomic_DNA"/>
</dbReference>
<dbReference type="SUPFAM" id="SSF50939">
    <property type="entry name" value="Sialidases"/>
    <property type="match status" value="1"/>
</dbReference>
<organism evidence="2">
    <name type="scientific">viral metagenome</name>
    <dbReference type="NCBI Taxonomy" id="1070528"/>
    <lineage>
        <taxon>unclassified sequences</taxon>
        <taxon>metagenomes</taxon>
        <taxon>organismal metagenomes</taxon>
    </lineage>
</organism>
<dbReference type="SMART" id="SM00135">
    <property type="entry name" value="LY"/>
    <property type="match status" value="4"/>
</dbReference>
<sequence>MAVVPNPDLDSISAFTNNGNGTVTATVSYTFTYAPTYVSGVANVYTAGSKVYITGAETAANNGTWVIVSSTTGSITYTNPTGVTQTNQFALCSPLDVSLVKGLTTPLTITAAKPFSYAFSSSTPWNPPPSYNLSLPLVNYSGAFPIIGTTTGTTTHLVTTITSTSVYVPPSPPFFPGFGTPPNVSSATVTYPAHDINNLYPYNFSPSIALSVVNGTLPNNGSNYLTFDGDGTQSRVYSKCNIFNVYKTNLPTGIVYDSVNGVLYVADTAQGVIRKIIVSTKVESIIAGGAVSLDGVLALDGFGTSAIINHPIGLALDETNQLLYVSELDTGSIRVINLVTLQVTTEWQGALDYSDQQKYWGLAVDPSTNTLYLAASTSSKLVSRDLTTHTDTDILSTAYSPYALALDTAANTLYHTDGYGNVNALVLGGSSSVLWTAGGSLGLAIDPVGGILYVSDYGTHTISQITLSPFSVSLVAGSGSPGNADGTGAAASFNEPNGIALDSATGNLYVADNLNNSIRRIDTGTTAVATDVLGTIPAGWNAITISGTTHLYNSAATIQCIPGSDALSYTLGYNGTPGLPVNALCLRDSFLPTTIQLIVNYTGLTSTPSITFNYYSPTPITSVYHLGTETPLIRNNGSTTDLTSLIGPPNTSVAFGSATGFTYVPTTAPMSLNLQLYSEGTGVVFENYTNNVTVTAIPILSSPTFATPFLTYTYVPLSYAFSLPVDVADVTLDFTSSSSSLTPYLSSYAGNTVVNFYTASGVVAPLSATLTIRAYISGVPISVGTLSTTVTVLLSSITADPPVPSGVPINLYKYEDFDYDFTLTGIGTPLTLRYTRSSAQLAPYCSTSSDLATVHFTGTPPASYASTFLLVIDLMSGTTIVNSLTYPVTISAGRIIVSPASPFILYQYENVSNTFGTAPTFSNPPRSSITFDRLFTTPALPTGLSFSTSNTLVGKPFLKQSRRNYEIYGSNTTTGDITTTTLAIQVDSPIVRITPAAVNFSGLTRASTPTATFTSILPETISYVGSNNFVYSWSTLPNGVYFTDISGTPLSSAYTFNPTDIPPSGSNTIKLAGTPTLSDIAVIPSNGVLVTTLTGSYSDATARATGSTSLTFNFAEAVGMTGTASSLLYVGKPLGSNDVVVTATSYFFTSGNGRIRNFVITAPPAGLSLASNSPTNPTRWWFTGTPTVASTSNYTFTATNSNSVVSSNVLSITINPDVVSFTYQPADPTFIVSRKLTDTEFHVAATATSGSPITYTSSVDFSLYGLTLNSTTGYLTGTPTSNFGPGPIVFTATDSLGAFATYTNTNFRINHDTFTWPTYAPTFVQNKAITPYQFIVTTTSGRSIQSFTSPALPAGLSLSLSGVLSGTLTGATSSTFIVTATTGYLPPPTTASLTVTYTAIADNLLIVQTNGTDPISGGLFSASFQTAQYSSGTAVNPTYSIGNLYPLQYPSQPVLAMSAGGTLSGDFTAISAPFPRYATDITASYAGVTTTTTAVMSLSNTPTPFILAGWALITSDTGSNYANLSSTNTYPFQVTTAGVRINAGYPWTYRALGSAFPATVPTYPDFGRNGTTFVAITPSNVYEATYNTTTNTLGTFTSTLAGTSLSPTGPFGCVASDSVSNWMVVVKSTRITTFTRAANSGSWGTQWTDANSNFTNASSQSTLQYIAPNYVYGQFGDSSLFYSNVLYSVEGKTWSTPATPPLFSNVRRFAVSNTTIVAVGSAKSTELGANAPISVSTDSGATWTTQAVDLPNLVGPNVIINDLVYGNGRWVLCGIGSNSSNIIASSLNLSNWTIFPANDNIWSSIAVNANGWTIGGTYSANGVSASNSPRSVTLAIDAAFSSSFTNSNGAFNYSSQPTASAVFTRMLSTPFSNTSSFPGSVTIPGGSLTFVQPVQTNYVLYQYVPYTIPIEATGLSGFLYYYTLGVPVGFQFELKTDERKASITGISPSNGVSTIALYVKTATSAPSALRIVFNTMIPFILNPMSGAGAYTALLRTEVDANAAQNARDTRTFPQVDPLAGPFMGPRAPDVITQSNCFLGLCKKPCPTCHTMM</sequence>
<accession>A0A6C0F1N7</accession>
<dbReference type="InterPro" id="IPR000033">
    <property type="entry name" value="LDLR_classB_rpt"/>
</dbReference>
<reference evidence="2" key="1">
    <citation type="journal article" date="2020" name="Nature">
        <title>Giant virus diversity and host interactions through global metagenomics.</title>
        <authorList>
            <person name="Schulz F."/>
            <person name="Roux S."/>
            <person name="Paez-Espino D."/>
            <person name="Jungbluth S."/>
            <person name="Walsh D.A."/>
            <person name="Denef V.J."/>
            <person name="McMahon K.D."/>
            <person name="Konstantinidis K.T."/>
            <person name="Eloe-Fadrosh E.A."/>
            <person name="Kyrpides N.C."/>
            <person name="Woyke T."/>
        </authorList>
    </citation>
    <scope>NUCLEOTIDE SEQUENCE</scope>
    <source>
        <strain evidence="2">GVMAG-M-3300009180-45</strain>
    </source>
</reference>
<dbReference type="InterPro" id="IPR011042">
    <property type="entry name" value="6-blade_b-propeller_TolB-like"/>
</dbReference>
<evidence type="ECO:0000313" key="2">
    <source>
        <dbReference type="EMBL" id="QHT35447.1"/>
    </source>
</evidence>
<dbReference type="PANTHER" id="PTHR46388">
    <property type="entry name" value="NHL REPEAT-CONTAINING PROTEIN 2"/>
    <property type="match status" value="1"/>
</dbReference>
<dbReference type="Gene3D" id="2.60.40.10">
    <property type="entry name" value="Immunoglobulins"/>
    <property type="match status" value="3"/>
</dbReference>
<dbReference type="SUPFAM" id="SSF50956">
    <property type="entry name" value="Thermostable phytase (3-phytase)"/>
    <property type="match status" value="1"/>
</dbReference>
<protein>
    <submittedName>
        <fullName evidence="2">Uncharacterized protein</fullName>
    </submittedName>
</protein>
<keyword evidence="1" id="KW-0677">Repeat</keyword>
<dbReference type="InterPro" id="IPR036278">
    <property type="entry name" value="Sialidase_sf"/>
</dbReference>
<dbReference type="PANTHER" id="PTHR46388:SF2">
    <property type="entry name" value="NHL REPEAT-CONTAINING PROTEIN 2"/>
    <property type="match status" value="1"/>
</dbReference>
<evidence type="ECO:0000256" key="1">
    <source>
        <dbReference type="ARBA" id="ARBA00022737"/>
    </source>
</evidence>
<dbReference type="Pfam" id="PF01436">
    <property type="entry name" value="NHL"/>
    <property type="match status" value="1"/>
</dbReference>
<dbReference type="SUPFAM" id="SSF63825">
    <property type="entry name" value="YWTD domain"/>
    <property type="match status" value="1"/>
</dbReference>
<proteinExistence type="predicted"/>
<dbReference type="Gene3D" id="2.120.10.30">
    <property type="entry name" value="TolB, C-terminal domain"/>
    <property type="match status" value="2"/>
</dbReference>
<dbReference type="InterPro" id="IPR013783">
    <property type="entry name" value="Ig-like_fold"/>
</dbReference>
<name>A0A6C0F1N7_9ZZZZ</name>